<name>A0A370KNP3_9HYPH</name>
<gene>
    <name evidence="2" type="ORF">B5K06_15785</name>
</gene>
<protein>
    <submittedName>
        <fullName evidence="2">Uncharacterized protein</fullName>
    </submittedName>
</protein>
<evidence type="ECO:0000313" key="3">
    <source>
        <dbReference type="Proteomes" id="UP000254939"/>
    </source>
</evidence>
<accession>A0A370KNP3</accession>
<dbReference type="AlphaFoldDB" id="A0A370KNP3"/>
<evidence type="ECO:0000313" key="2">
    <source>
        <dbReference type="EMBL" id="RDJ10496.1"/>
    </source>
</evidence>
<organism evidence="2 3">
    <name type="scientific">Rhizobium grahamii</name>
    <dbReference type="NCBI Taxonomy" id="1120045"/>
    <lineage>
        <taxon>Bacteria</taxon>
        <taxon>Pseudomonadati</taxon>
        <taxon>Pseudomonadota</taxon>
        <taxon>Alphaproteobacteria</taxon>
        <taxon>Hyphomicrobiales</taxon>
        <taxon>Rhizobiaceae</taxon>
        <taxon>Rhizobium/Agrobacterium group</taxon>
        <taxon>Rhizobium</taxon>
    </lineage>
</organism>
<evidence type="ECO:0000256" key="1">
    <source>
        <dbReference type="SAM" id="MobiDB-lite"/>
    </source>
</evidence>
<proteinExistence type="predicted"/>
<comment type="caution">
    <text evidence="2">The sequence shown here is derived from an EMBL/GenBank/DDBJ whole genome shotgun (WGS) entry which is preliminary data.</text>
</comment>
<dbReference type="EMBL" id="NAAC01000016">
    <property type="protein sequence ID" value="RDJ10496.1"/>
    <property type="molecule type" value="Genomic_DNA"/>
</dbReference>
<reference evidence="2 3" key="1">
    <citation type="submission" date="2017-03" db="EMBL/GenBank/DDBJ databases">
        <title>Genome analysis of Rhizobial strains effectives or ineffectives for nitrogen fixation isolated from bean seeds.</title>
        <authorList>
            <person name="Peralta H."/>
            <person name="Aguilar-Vera A."/>
            <person name="Mora Y."/>
            <person name="Vargas-Lagunas C."/>
            <person name="Girard L."/>
            <person name="Mora J."/>
        </authorList>
    </citation>
    <scope>NUCLEOTIDE SEQUENCE [LARGE SCALE GENOMIC DNA]</scope>
    <source>
        <strain evidence="2 3">CCGM3</strain>
    </source>
</reference>
<sequence>MDSLSGLRKRRPPLGDRRPAEAAIVTADDRSAVTQSGELIGSVFSQISSALAECSVHRDLTRWSLQSLAGGLRIRACTEGRLDRRLVEAGTVRQLRRS</sequence>
<dbReference type="Proteomes" id="UP000254939">
    <property type="component" value="Unassembled WGS sequence"/>
</dbReference>
<feature type="region of interest" description="Disordered" evidence="1">
    <location>
        <begin position="1"/>
        <end position="23"/>
    </location>
</feature>